<dbReference type="EMBL" id="UINC01024925">
    <property type="protein sequence ID" value="SVA99553.1"/>
    <property type="molecule type" value="Genomic_DNA"/>
</dbReference>
<protein>
    <recommendedName>
        <fullName evidence="2">HAD family hydrolase</fullName>
    </recommendedName>
</protein>
<dbReference type="InterPro" id="IPR023198">
    <property type="entry name" value="PGP-like_dom2"/>
</dbReference>
<dbReference type="PANTHER" id="PTHR43481">
    <property type="entry name" value="FRUCTOSE-1-PHOSPHATE PHOSPHATASE"/>
    <property type="match status" value="1"/>
</dbReference>
<evidence type="ECO:0008006" key="2">
    <source>
        <dbReference type="Google" id="ProtNLM"/>
    </source>
</evidence>
<dbReference type="CDD" id="cd07505">
    <property type="entry name" value="HAD_BPGM-like"/>
    <property type="match status" value="1"/>
</dbReference>
<dbReference type="InterPro" id="IPR006439">
    <property type="entry name" value="HAD-SF_hydro_IA"/>
</dbReference>
<name>A0A382AEZ0_9ZZZZ</name>
<dbReference type="NCBIfam" id="TIGR01509">
    <property type="entry name" value="HAD-SF-IA-v3"/>
    <property type="match status" value="1"/>
</dbReference>
<dbReference type="PANTHER" id="PTHR43481:SF4">
    <property type="entry name" value="GLYCEROL-1-PHOSPHATE PHOSPHOHYDROLASE 1-RELATED"/>
    <property type="match status" value="1"/>
</dbReference>
<dbReference type="SUPFAM" id="SSF56784">
    <property type="entry name" value="HAD-like"/>
    <property type="match status" value="1"/>
</dbReference>
<dbReference type="SFLD" id="SFLDG01129">
    <property type="entry name" value="C1.5:_HAD__Beta-PGM__Phosphata"/>
    <property type="match status" value="1"/>
</dbReference>
<reference evidence="1" key="1">
    <citation type="submission" date="2018-05" db="EMBL/GenBank/DDBJ databases">
        <authorList>
            <person name="Lanie J.A."/>
            <person name="Ng W.-L."/>
            <person name="Kazmierczak K.M."/>
            <person name="Andrzejewski T.M."/>
            <person name="Davidsen T.M."/>
            <person name="Wayne K.J."/>
            <person name="Tettelin H."/>
            <person name="Glass J.I."/>
            <person name="Rusch D."/>
            <person name="Podicherti R."/>
            <person name="Tsui H.-C.T."/>
            <person name="Winkler M.E."/>
        </authorList>
    </citation>
    <scope>NUCLEOTIDE SEQUENCE</scope>
</reference>
<dbReference type="Pfam" id="PF00702">
    <property type="entry name" value="Hydrolase"/>
    <property type="match status" value="1"/>
</dbReference>
<dbReference type="AlphaFoldDB" id="A0A382AEZ0"/>
<dbReference type="Gene3D" id="1.10.150.240">
    <property type="entry name" value="Putative phosphatase, domain 2"/>
    <property type="match status" value="1"/>
</dbReference>
<sequence length="192" mass="21041">MQPEGLIFDCDGTIVDTMPIHYAAWCSTTAKHGLVFPEDRFYALGGVSPFEVLRMLSEEQGIEIDSEAVTYQKEAKYMELIGDAAEIPEVMQIVRESHGKLPMAIASGGTHETVEGILQHCGIRHYFDAIVTSQDVVNPKPAPDTFLEAARRINVAPEKCRAYEDADMGIKAILAAGMEPVDVRDMLAAASR</sequence>
<evidence type="ECO:0000313" key="1">
    <source>
        <dbReference type="EMBL" id="SVA99553.1"/>
    </source>
</evidence>
<dbReference type="GO" id="GO:0050308">
    <property type="term" value="F:sugar-phosphatase activity"/>
    <property type="evidence" value="ECO:0007669"/>
    <property type="project" value="TreeGrafter"/>
</dbReference>
<dbReference type="Gene3D" id="3.40.50.1000">
    <property type="entry name" value="HAD superfamily/HAD-like"/>
    <property type="match status" value="1"/>
</dbReference>
<accession>A0A382AEZ0</accession>
<gene>
    <name evidence="1" type="ORF">METZ01_LOCUS152407</name>
</gene>
<dbReference type="InterPro" id="IPR051806">
    <property type="entry name" value="HAD-like_SPP"/>
</dbReference>
<dbReference type="InterPro" id="IPR023214">
    <property type="entry name" value="HAD_sf"/>
</dbReference>
<dbReference type="InterPro" id="IPR036412">
    <property type="entry name" value="HAD-like_sf"/>
</dbReference>
<proteinExistence type="predicted"/>
<dbReference type="SFLD" id="SFLDS00003">
    <property type="entry name" value="Haloacid_Dehalogenase"/>
    <property type="match status" value="1"/>
</dbReference>
<organism evidence="1">
    <name type="scientific">marine metagenome</name>
    <dbReference type="NCBI Taxonomy" id="408172"/>
    <lineage>
        <taxon>unclassified sequences</taxon>
        <taxon>metagenomes</taxon>
        <taxon>ecological metagenomes</taxon>
    </lineage>
</organism>